<dbReference type="GO" id="GO:0003697">
    <property type="term" value="F:single-stranded DNA binding"/>
    <property type="evidence" value="ECO:0007669"/>
    <property type="project" value="UniProtKB-UniRule"/>
</dbReference>
<feature type="DNA-binding region" evidence="2">
    <location>
        <begin position="218"/>
        <end position="224"/>
    </location>
</feature>
<reference evidence="5" key="1">
    <citation type="journal article" date="2017" name="J. Antimicrob. Chemother.">
        <title>Major role of pKpQIL-like plasmids in the early dissemination of KPC-type carbapenemases in the UK.</title>
        <authorList>
            <person name="Doumith M."/>
            <person name="Findlay J."/>
            <person name="Hirani H."/>
            <person name="Hopkins K.L."/>
            <person name="Livermore D.M."/>
            <person name="Dodgson A."/>
            <person name="Woodford N."/>
        </authorList>
    </citation>
    <scope>NUCLEOTIDE SEQUENCE</scope>
    <source>
        <plasmid evidence="5">pKpQIL-D1</plasmid>
    </source>
</reference>
<keyword evidence="2" id="KW-0233">DNA recombination</keyword>
<dbReference type="PROSITE" id="PS50935">
    <property type="entry name" value="SSB"/>
    <property type="match status" value="1"/>
</dbReference>
<protein>
    <recommendedName>
        <fullName evidence="2 3">Single-stranded DNA-binding protein</fullName>
        <shortName evidence="2">SSB</shortName>
    </recommendedName>
</protein>
<keyword evidence="2" id="KW-0235">DNA replication</keyword>
<evidence type="ECO:0000256" key="2">
    <source>
        <dbReference type="HAMAP-Rule" id="MF_00984"/>
    </source>
</evidence>
<dbReference type="PANTHER" id="PTHR10302">
    <property type="entry name" value="SINGLE-STRANDED DNA-BINDING PROTEIN"/>
    <property type="match status" value="1"/>
</dbReference>
<evidence type="ECO:0000313" key="5">
    <source>
        <dbReference type="EMBL" id="ARQ19365.1"/>
    </source>
</evidence>
<keyword evidence="5" id="KW-0614">Plasmid</keyword>
<proteinExistence type="inferred from homology"/>
<dbReference type="Gene3D" id="2.40.50.140">
    <property type="entry name" value="Nucleic acid-binding proteins"/>
    <property type="match status" value="1"/>
</dbReference>
<dbReference type="HAMAP" id="MF_00984">
    <property type="entry name" value="SSB"/>
    <property type="match status" value="1"/>
</dbReference>
<keyword evidence="2" id="KW-0234">DNA repair</keyword>
<keyword evidence="2" id="KW-0227">DNA damage</keyword>
<feature type="region of interest" description="Disordered" evidence="4">
    <location>
        <begin position="131"/>
        <end position="155"/>
    </location>
</feature>
<geneLocation type="plasmid" evidence="5">
    <name>pKpQIL-D1</name>
</geneLocation>
<name>A0A1X9Q9Y7_KLEPN</name>
<sequence>MSDVKGQRQRLLRPSRSRRFHRAGEGLPALCGATPFRARALRRCGGCLLLSPGTRITRLSPFAGAETSTTRLAVQGTAGPFAINFSRPFRCRFIRPKKISRSPPDICTGPCSFTPLRRTALKRVKVISRGQVQQVPAQSQNRGPGNSTGDGFKRQNNRLRRFIMATRGVNKVILVGYLGQDPEVRYLPSGGAVANFTLATSETWRDKQDGQMRENTEWHRVVVFGKLAEVAGEYLRKGAQVYIEGQLRSRKWTDQSGLEKYVTEVVVNVGGTMQMLGGRRESQPQSDPQTPPPATSGAAKGKGKAAGKKSNTAPQQPPSQPDPGHDFDDEIPF</sequence>
<dbReference type="CDD" id="cd04496">
    <property type="entry name" value="SSB_OBF"/>
    <property type="match status" value="1"/>
</dbReference>
<accession>A0A1X9Q9Y7</accession>
<feature type="compositionally biased region" description="Polar residues" evidence="4">
    <location>
        <begin position="131"/>
        <end position="149"/>
    </location>
</feature>
<dbReference type="SUPFAM" id="SSF50249">
    <property type="entry name" value="Nucleic acid-binding proteins"/>
    <property type="match status" value="1"/>
</dbReference>
<dbReference type="InterPro" id="IPR000424">
    <property type="entry name" value="Primosome_PriB/ssb"/>
</dbReference>
<dbReference type="PANTHER" id="PTHR10302:SF27">
    <property type="entry name" value="SINGLE-STRANDED DNA-BINDING PROTEIN"/>
    <property type="match status" value="1"/>
</dbReference>
<dbReference type="GO" id="GO:0006260">
    <property type="term" value="P:DNA replication"/>
    <property type="evidence" value="ECO:0007669"/>
    <property type="project" value="UniProtKB-UniRule"/>
</dbReference>
<comment type="subunit">
    <text evidence="2">Homotetramer.</text>
</comment>
<feature type="short sequence motif" description="Important for interaction with partner proteins" evidence="2">
    <location>
        <begin position="328"/>
        <end position="333"/>
    </location>
</feature>
<dbReference type="InterPro" id="IPR011344">
    <property type="entry name" value="ssDNA-bd"/>
</dbReference>
<evidence type="ECO:0000256" key="4">
    <source>
        <dbReference type="SAM" id="MobiDB-lite"/>
    </source>
</evidence>
<dbReference type="Pfam" id="PF00436">
    <property type="entry name" value="SSB"/>
    <property type="match status" value="1"/>
</dbReference>
<gene>
    <name evidence="5" type="primary">ssb</name>
</gene>
<dbReference type="GO" id="GO:0006281">
    <property type="term" value="P:DNA repair"/>
    <property type="evidence" value="ECO:0007669"/>
    <property type="project" value="UniProtKB-UniRule"/>
</dbReference>
<dbReference type="NCBIfam" id="TIGR00621">
    <property type="entry name" value="ssb"/>
    <property type="match status" value="1"/>
</dbReference>
<keyword evidence="1 2" id="KW-0238">DNA-binding</keyword>
<organism evidence="5">
    <name type="scientific">Klebsiella pneumoniae</name>
    <dbReference type="NCBI Taxonomy" id="573"/>
    <lineage>
        <taxon>Bacteria</taxon>
        <taxon>Pseudomonadati</taxon>
        <taxon>Pseudomonadota</taxon>
        <taxon>Gammaproteobacteria</taxon>
        <taxon>Enterobacterales</taxon>
        <taxon>Enterobacteriaceae</taxon>
        <taxon>Klebsiella/Raoultella group</taxon>
        <taxon>Klebsiella</taxon>
        <taxon>Klebsiella pneumoniae complex</taxon>
    </lineage>
</organism>
<evidence type="ECO:0000256" key="3">
    <source>
        <dbReference type="RuleBase" id="RU000524"/>
    </source>
</evidence>
<evidence type="ECO:0000256" key="1">
    <source>
        <dbReference type="ARBA" id="ARBA00023125"/>
    </source>
</evidence>
<dbReference type="EMBL" id="KY798505">
    <property type="protein sequence ID" value="ARQ19365.1"/>
    <property type="molecule type" value="Genomic_DNA"/>
</dbReference>
<dbReference type="InterPro" id="IPR012340">
    <property type="entry name" value="NA-bd_OB-fold"/>
</dbReference>
<feature type="region of interest" description="Disordered" evidence="4">
    <location>
        <begin position="276"/>
        <end position="333"/>
    </location>
</feature>
<dbReference type="GO" id="GO:0006310">
    <property type="term" value="P:DNA recombination"/>
    <property type="evidence" value="ECO:0007669"/>
    <property type="project" value="UniProtKB-UniRule"/>
</dbReference>
<dbReference type="AlphaFoldDB" id="A0A1X9Q9Y7"/>
<comment type="function">
    <text evidence="2">Plays an important role in DNA replication, recombination and repair. Binds to ssDNA and to an array of partner proteins to recruit them to their sites of action during DNA metabolism.</text>
</comment>
<dbReference type="GO" id="GO:0009295">
    <property type="term" value="C:nucleoid"/>
    <property type="evidence" value="ECO:0007669"/>
    <property type="project" value="TreeGrafter"/>
</dbReference>